<organism evidence="1 2">
    <name type="scientific">Enterococcus lacertideformus</name>
    <dbReference type="NCBI Taxonomy" id="2771493"/>
    <lineage>
        <taxon>Bacteria</taxon>
        <taxon>Bacillati</taxon>
        <taxon>Bacillota</taxon>
        <taxon>Bacilli</taxon>
        <taxon>Lactobacillales</taxon>
        <taxon>Enterococcaceae</taxon>
        <taxon>Enterococcus</taxon>
    </lineage>
</organism>
<dbReference type="EMBL" id="JADAKE010000003">
    <property type="protein sequence ID" value="MBF8807221.1"/>
    <property type="molecule type" value="Genomic_DNA"/>
</dbReference>
<gene>
    <name evidence="1" type="ORF">IC227_00890</name>
</gene>
<sequence length="137" mass="16397">MKKKIKYILPNILLNTLKKIRNYIRSIYLFKLDKKRFVKNYSKENSIDEDQLKARLIFYSHSIEKGLARENLRYCFGGNVIPELYKLIKKYKNANYDIYNSVYLTAISVLNQYINIHEENNYDISSIINIKSLKNFI</sequence>
<dbReference type="Proteomes" id="UP000637757">
    <property type="component" value="Unassembled WGS sequence"/>
</dbReference>
<protein>
    <submittedName>
        <fullName evidence="1">Uncharacterized protein</fullName>
    </submittedName>
</protein>
<evidence type="ECO:0000313" key="1">
    <source>
        <dbReference type="EMBL" id="MBF8807221.1"/>
    </source>
</evidence>
<keyword evidence="2" id="KW-1185">Reference proteome</keyword>
<name>A0A931ASW6_9ENTE</name>
<comment type="caution">
    <text evidence="1">The sequence shown here is derived from an EMBL/GenBank/DDBJ whole genome shotgun (WGS) entry which is preliminary data.</text>
</comment>
<accession>A0A931ASW6</accession>
<evidence type="ECO:0000313" key="2">
    <source>
        <dbReference type="Proteomes" id="UP000637757"/>
    </source>
</evidence>
<reference evidence="1" key="1">
    <citation type="submission" date="2020-09" db="EMBL/GenBank/DDBJ databases">
        <title>Genomic insights into the novelty and pathogenicity of a unique biofilm-forming Enterococcus sp. bacteria (Enterococcus lacertideformus) identified in reptiles.</title>
        <authorList>
            <person name="Agius J.E."/>
            <person name="Phalen D.N."/>
            <person name="Rose K."/>
            <person name="Eden J.-S."/>
        </authorList>
    </citation>
    <scope>NUCLEOTIDE SEQUENCE</scope>
    <source>
        <strain evidence="1">PHRS 0518</strain>
    </source>
</reference>
<proteinExistence type="predicted"/>
<dbReference type="AlphaFoldDB" id="A0A931ASW6"/>